<feature type="transmembrane region" description="Helical" evidence="8">
    <location>
        <begin position="7"/>
        <end position="29"/>
    </location>
</feature>
<protein>
    <submittedName>
        <fullName evidence="10">Glycosyltransferase family 39 protein</fullName>
        <ecNumber evidence="10">2.4.-.-</ecNumber>
    </submittedName>
</protein>
<feature type="transmembrane region" description="Helical" evidence="8">
    <location>
        <begin position="273"/>
        <end position="292"/>
    </location>
</feature>
<feature type="transmembrane region" description="Helical" evidence="8">
    <location>
        <begin position="103"/>
        <end position="125"/>
    </location>
</feature>
<evidence type="ECO:0000256" key="4">
    <source>
        <dbReference type="ARBA" id="ARBA00022679"/>
    </source>
</evidence>
<evidence type="ECO:0000256" key="8">
    <source>
        <dbReference type="SAM" id="Phobius"/>
    </source>
</evidence>
<dbReference type="RefSeq" id="WP_328853139.1">
    <property type="nucleotide sequence ID" value="NZ_CP108084.1"/>
</dbReference>
<dbReference type="PANTHER" id="PTHR33908:SF3">
    <property type="entry name" value="UNDECAPRENYL PHOSPHATE-ALPHA-4-AMINO-4-DEOXY-L-ARABINOSE ARABINOSYL TRANSFERASE"/>
    <property type="match status" value="1"/>
</dbReference>
<feature type="transmembrane region" description="Helical" evidence="8">
    <location>
        <begin position="198"/>
        <end position="219"/>
    </location>
</feature>
<evidence type="ECO:0000256" key="5">
    <source>
        <dbReference type="ARBA" id="ARBA00022692"/>
    </source>
</evidence>
<gene>
    <name evidence="10" type="ORF">OG994_11345</name>
</gene>
<feature type="transmembrane region" description="Helical" evidence="8">
    <location>
        <begin position="245"/>
        <end position="266"/>
    </location>
</feature>
<evidence type="ECO:0000256" key="1">
    <source>
        <dbReference type="ARBA" id="ARBA00004651"/>
    </source>
</evidence>
<feature type="transmembrane region" description="Helical" evidence="8">
    <location>
        <begin position="132"/>
        <end position="152"/>
    </location>
</feature>
<evidence type="ECO:0000256" key="7">
    <source>
        <dbReference type="ARBA" id="ARBA00023136"/>
    </source>
</evidence>
<keyword evidence="5 8" id="KW-0812">Transmembrane</keyword>
<evidence type="ECO:0000313" key="11">
    <source>
        <dbReference type="Proteomes" id="UP001432190"/>
    </source>
</evidence>
<dbReference type="PANTHER" id="PTHR33908">
    <property type="entry name" value="MANNOSYLTRANSFERASE YKCB-RELATED"/>
    <property type="match status" value="1"/>
</dbReference>
<evidence type="ECO:0000256" key="3">
    <source>
        <dbReference type="ARBA" id="ARBA00022676"/>
    </source>
</evidence>
<keyword evidence="2" id="KW-1003">Cell membrane</keyword>
<dbReference type="EC" id="2.4.-.-" evidence="10"/>
<keyword evidence="6 8" id="KW-1133">Transmembrane helix</keyword>
<dbReference type="GO" id="GO:0016757">
    <property type="term" value="F:glycosyltransferase activity"/>
    <property type="evidence" value="ECO:0007669"/>
    <property type="project" value="UniProtKB-KW"/>
</dbReference>
<feature type="transmembrane region" description="Helical" evidence="8">
    <location>
        <begin position="79"/>
        <end position="97"/>
    </location>
</feature>
<dbReference type="Proteomes" id="UP001432190">
    <property type="component" value="Chromosome"/>
</dbReference>
<evidence type="ECO:0000259" key="9">
    <source>
        <dbReference type="Pfam" id="PF13231"/>
    </source>
</evidence>
<reference evidence="10" key="1">
    <citation type="submission" date="2022-10" db="EMBL/GenBank/DDBJ databases">
        <title>The complete genomes of actinobacterial strains from the NBC collection.</title>
        <authorList>
            <person name="Joergensen T.S."/>
            <person name="Alvarez Arevalo M."/>
            <person name="Sterndorff E.B."/>
            <person name="Faurdal D."/>
            <person name="Vuksanovic O."/>
            <person name="Mourched A.-S."/>
            <person name="Charusanti P."/>
            <person name="Shaw S."/>
            <person name="Blin K."/>
            <person name="Weber T."/>
        </authorList>
    </citation>
    <scope>NUCLEOTIDE SEQUENCE</scope>
    <source>
        <strain evidence="10">NBC_00256</strain>
    </source>
</reference>
<evidence type="ECO:0000256" key="6">
    <source>
        <dbReference type="ARBA" id="ARBA00022989"/>
    </source>
</evidence>
<keyword evidence="3 10" id="KW-0328">Glycosyltransferase</keyword>
<dbReference type="EMBL" id="CP108084">
    <property type="protein sequence ID" value="WUP52068.1"/>
    <property type="molecule type" value="Genomic_DNA"/>
</dbReference>
<dbReference type="InterPro" id="IPR038731">
    <property type="entry name" value="RgtA/B/C-like"/>
</dbReference>
<feature type="domain" description="Glycosyltransferase RgtA/B/C/D-like" evidence="9">
    <location>
        <begin position="66"/>
        <end position="218"/>
    </location>
</feature>
<keyword evidence="7 8" id="KW-0472">Membrane</keyword>
<evidence type="ECO:0000256" key="2">
    <source>
        <dbReference type="ARBA" id="ARBA00022475"/>
    </source>
</evidence>
<dbReference type="Pfam" id="PF13231">
    <property type="entry name" value="PMT_2"/>
    <property type="match status" value="1"/>
</dbReference>
<evidence type="ECO:0000313" key="10">
    <source>
        <dbReference type="EMBL" id="WUP52068.1"/>
    </source>
</evidence>
<comment type="subcellular location">
    <subcellularLocation>
        <location evidence="1">Cell membrane</location>
        <topology evidence="1">Multi-pass membrane protein</topology>
    </subcellularLocation>
</comment>
<organism evidence="10 11">
    <name type="scientific">Micromonospora globbae</name>
    <dbReference type="NCBI Taxonomy" id="1894969"/>
    <lineage>
        <taxon>Bacteria</taxon>
        <taxon>Bacillati</taxon>
        <taxon>Actinomycetota</taxon>
        <taxon>Actinomycetes</taxon>
        <taxon>Micromonosporales</taxon>
        <taxon>Micromonosporaceae</taxon>
        <taxon>Micromonospora</taxon>
    </lineage>
</organism>
<accession>A0ABZ1SE83</accession>
<dbReference type="InterPro" id="IPR050297">
    <property type="entry name" value="LipidA_mod_glycosyltrf_83"/>
</dbReference>
<keyword evidence="11" id="KW-1185">Reference proteome</keyword>
<keyword evidence="4 10" id="KW-0808">Transferase</keyword>
<proteinExistence type="predicted"/>
<feature type="transmembrane region" description="Helical" evidence="8">
    <location>
        <begin position="158"/>
        <end position="191"/>
    </location>
</feature>
<name>A0ABZ1SE83_9ACTN</name>
<sequence length="493" mass="51927">MSRSKSVLVPFGVGFVVMLAVAGTSLTSVPLSWDEGATLSAATRSPGDLVHLAAHKDAVIAPFYLVLGGMVRIFGESDVVLRLPSLLAMAAGAGVTAELGRRAAGQAAGVVAGLICSAVPSLVSFAQTARPYAFAFLFATLSSLLLLTAVRAPAWWRWTAYGLCLALTGVFHLVALSVLGAHVVILAMTWWKERDRTLWPAIPAIGAALVVVAPLVWWGKGQRSGQLHWVATPTWKTVVALPGDITFSAAVGYVLVGLAVTAYAALPARRYAELVALAAVPVVAVIGVSLVAPVWVPRYGIFLLAPTAVLAAATITAERVPAAGVSRLVRAVTIVGALAFLSLPAQISLRQTRNAPNTRTMAAAIHENAAAGDVIVYTDYAWSMRPTLTHYLGELEWSRTAQPPDVLVRRTAAANGTLEATEFGDIRGKLAGARRIWLIGPAAGVFGTPQDPLSAPGPKITYISERYEVRQTHTFQAGRAVLLVARYDAGRPA</sequence>